<proteinExistence type="predicted"/>
<dbReference type="Proteomes" id="UP001556040">
    <property type="component" value="Unassembled WGS sequence"/>
</dbReference>
<protein>
    <submittedName>
        <fullName evidence="1">Uncharacterized protein</fullName>
    </submittedName>
</protein>
<evidence type="ECO:0000313" key="1">
    <source>
        <dbReference type="EMBL" id="MEW9503346.1"/>
    </source>
</evidence>
<accession>A0ABV3Q884</accession>
<name>A0ABV3Q884_9BACL</name>
<comment type="caution">
    <text evidence="1">The sequence shown here is derived from an EMBL/GenBank/DDBJ whole genome shotgun (WGS) entry which is preliminary data.</text>
</comment>
<keyword evidence="2" id="KW-1185">Reference proteome</keyword>
<dbReference type="RefSeq" id="WP_367780835.1">
    <property type="nucleotide sequence ID" value="NZ_JBFMIA010000035.1"/>
</dbReference>
<gene>
    <name evidence="1" type="ORF">AB1471_16365</name>
</gene>
<organism evidence="1 2">
    <name type="scientific">Jeotgalibacillus marinus</name>
    <dbReference type="NCBI Taxonomy" id="86667"/>
    <lineage>
        <taxon>Bacteria</taxon>
        <taxon>Bacillati</taxon>
        <taxon>Bacillota</taxon>
        <taxon>Bacilli</taxon>
        <taxon>Bacillales</taxon>
        <taxon>Caryophanaceae</taxon>
        <taxon>Jeotgalibacillus</taxon>
    </lineage>
</organism>
<evidence type="ECO:0000313" key="2">
    <source>
        <dbReference type="Proteomes" id="UP001556040"/>
    </source>
</evidence>
<reference evidence="1 2" key="1">
    <citation type="journal article" date="1979" name="Int. J. Syst. Evol. Microbiol.">
        <title>Bacillus globisporus subsp. marinus subsp. nov.</title>
        <authorList>
            <person name="Liu H."/>
        </authorList>
    </citation>
    <scope>NUCLEOTIDE SEQUENCE [LARGE SCALE GENOMIC DNA]</scope>
    <source>
        <strain evidence="1 2">DSM 1297</strain>
    </source>
</reference>
<sequence>MLGIRLCLESDEMLLVKAALNTYIHAVKPGDPIYMLAQKKVIDADSIIDGMVMRCIEIALTNNKNKELAEKIGRQRLEFQRSHVSIA</sequence>
<dbReference type="EMBL" id="JBFMIA010000035">
    <property type="protein sequence ID" value="MEW9503346.1"/>
    <property type="molecule type" value="Genomic_DNA"/>
</dbReference>